<proteinExistence type="inferred from homology"/>
<dbReference type="SFLD" id="SFLDS00019">
    <property type="entry name" value="Glutathione_Transferase_(cytos"/>
    <property type="match status" value="1"/>
</dbReference>
<dbReference type="Pfam" id="PF13410">
    <property type="entry name" value="GST_C_2"/>
    <property type="match status" value="2"/>
</dbReference>
<dbReference type="InterPro" id="IPR010987">
    <property type="entry name" value="Glutathione-S-Trfase_C-like"/>
</dbReference>
<dbReference type="Gene3D" id="1.20.1050.10">
    <property type="match status" value="2"/>
</dbReference>
<name>A0ABY7EQ94_MYAAR</name>
<dbReference type="SUPFAM" id="SSF52833">
    <property type="entry name" value="Thioredoxin-like"/>
    <property type="match status" value="1"/>
</dbReference>
<keyword evidence="6" id="KW-1185">Reference proteome</keyword>
<organism evidence="5 6">
    <name type="scientific">Mya arenaria</name>
    <name type="common">Soft-shell clam</name>
    <dbReference type="NCBI Taxonomy" id="6604"/>
    <lineage>
        <taxon>Eukaryota</taxon>
        <taxon>Metazoa</taxon>
        <taxon>Spiralia</taxon>
        <taxon>Lophotrochozoa</taxon>
        <taxon>Mollusca</taxon>
        <taxon>Bivalvia</taxon>
        <taxon>Autobranchia</taxon>
        <taxon>Heteroconchia</taxon>
        <taxon>Euheterodonta</taxon>
        <taxon>Imparidentia</taxon>
        <taxon>Neoheterodontei</taxon>
        <taxon>Myida</taxon>
        <taxon>Myoidea</taxon>
        <taxon>Myidae</taxon>
        <taxon>Mya</taxon>
    </lineage>
</organism>
<evidence type="ECO:0000313" key="5">
    <source>
        <dbReference type="EMBL" id="WAR12157.1"/>
    </source>
</evidence>
<dbReference type="Pfam" id="PF13417">
    <property type="entry name" value="GST_N_3"/>
    <property type="match status" value="1"/>
</dbReference>
<dbReference type="PROSITE" id="PS50405">
    <property type="entry name" value="GST_CTER"/>
    <property type="match status" value="2"/>
</dbReference>
<protein>
    <submittedName>
        <fullName evidence="5">GSTO1-like protein</fullName>
    </submittedName>
</protein>
<feature type="domain" description="GST C-terminal" evidence="4">
    <location>
        <begin position="257"/>
        <end position="381"/>
    </location>
</feature>
<evidence type="ECO:0000256" key="1">
    <source>
        <dbReference type="ARBA" id="ARBA00011067"/>
    </source>
</evidence>
<dbReference type="PANTHER" id="PTHR43968">
    <property type="match status" value="1"/>
</dbReference>
<evidence type="ECO:0000259" key="4">
    <source>
        <dbReference type="PROSITE" id="PS50405"/>
    </source>
</evidence>
<dbReference type="PRINTS" id="PR01625">
    <property type="entry name" value="GSTRNSFRASEO"/>
</dbReference>
<sequence>MSRASCILTVEVQSWDGVEYPEVVYDSLIVNDYLDAKYPDNRLNPEDPYQLAQDRMLLERYGGVIKMFYKIFFNFCEDKESVEQTLEALDKFEVEVKKRKTPYLGGEKPMMIDFNVWPHLMRIPLIFYAFVPEVTLDADRYPSLTSWMNKMEELPVVKETNIEKDMEYVSRAHTGKVATVQHAVLSLRPQNKDGAATQGHEIVNIHLQDKPEWFLEKITPLGKVPTIQLDDRIVFDSLIVNDYLDAMYPETKLNPDDPYQLARDRMLLEKYGKFSGAFHKVFFTFAGDKEANENMFAALDEFELDIKKRGTPFLGGDKPMMVDFNTWPHIVILPLLAYSLNNPELELSPDRYPAVTSWINKMEEVPAVQQTKFDKDQYKQFIETYKAKKVDYDVFIVE</sequence>
<dbReference type="InterPro" id="IPR050983">
    <property type="entry name" value="GST_Omega/HSP26"/>
</dbReference>
<dbReference type="Gene3D" id="3.40.30.10">
    <property type="entry name" value="Glutaredoxin"/>
    <property type="match status" value="2"/>
</dbReference>
<dbReference type="InterPro" id="IPR040079">
    <property type="entry name" value="Glutathione_S-Trfase"/>
</dbReference>
<gene>
    <name evidence="5" type="ORF">MAR_026337</name>
</gene>
<evidence type="ECO:0000256" key="2">
    <source>
        <dbReference type="ARBA" id="ARBA00023002"/>
    </source>
</evidence>
<dbReference type="EMBL" id="CP111019">
    <property type="protein sequence ID" value="WAR12157.1"/>
    <property type="molecule type" value="Genomic_DNA"/>
</dbReference>
<dbReference type="Proteomes" id="UP001164746">
    <property type="component" value="Chromosome 8"/>
</dbReference>
<reference evidence="5" key="1">
    <citation type="submission" date="2022-11" db="EMBL/GenBank/DDBJ databases">
        <title>Centuries of genome instability and evolution in soft-shell clam transmissible cancer (bioRxiv).</title>
        <authorList>
            <person name="Hart S.F.M."/>
            <person name="Yonemitsu M.A."/>
            <person name="Giersch R.M."/>
            <person name="Beal B.F."/>
            <person name="Arriagada G."/>
            <person name="Davis B.W."/>
            <person name="Ostrander E.A."/>
            <person name="Goff S.P."/>
            <person name="Metzger M.J."/>
        </authorList>
    </citation>
    <scope>NUCLEOTIDE SEQUENCE</scope>
    <source>
        <strain evidence="5">MELC-2E11</strain>
        <tissue evidence="5">Siphon/mantle</tissue>
    </source>
</reference>
<dbReference type="PROSITE" id="PS50404">
    <property type="entry name" value="GST_NTER"/>
    <property type="match status" value="1"/>
</dbReference>
<accession>A0ABY7EQ94</accession>
<feature type="domain" description="GST N-terminal" evidence="3">
    <location>
        <begin position="173"/>
        <end position="252"/>
    </location>
</feature>
<dbReference type="InterPro" id="IPR005442">
    <property type="entry name" value="GST_omega"/>
</dbReference>
<evidence type="ECO:0000313" key="6">
    <source>
        <dbReference type="Proteomes" id="UP001164746"/>
    </source>
</evidence>
<feature type="domain" description="GST C-terminal" evidence="4">
    <location>
        <begin position="47"/>
        <end position="172"/>
    </location>
</feature>
<dbReference type="InterPro" id="IPR036282">
    <property type="entry name" value="Glutathione-S-Trfase_C_sf"/>
</dbReference>
<comment type="similarity">
    <text evidence="1">Belongs to the GST superfamily. Omega family.</text>
</comment>
<keyword evidence="2" id="KW-0560">Oxidoreductase</keyword>
<dbReference type="PANTHER" id="PTHR43968:SF6">
    <property type="entry name" value="GLUTATHIONE S-TRANSFERASE OMEGA"/>
    <property type="match status" value="1"/>
</dbReference>
<dbReference type="InterPro" id="IPR004045">
    <property type="entry name" value="Glutathione_S-Trfase_N"/>
</dbReference>
<dbReference type="InterPro" id="IPR036249">
    <property type="entry name" value="Thioredoxin-like_sf"/>
</dbReference>
<evidence type="ECO:0000259" key="3">
    <source>
        <dbReference type="PROSITE" id="PS50404"/>
    </source>
</evidence>
<dbReference type="SUPFAM" id="SSF47616">
    <property type="entry name" value="GST C-terminal domain-like"/>
    <property type="match status" value="2"/>
</dbReference>